<evidence type="ECO:0000313" key="3">
    <source>
        <dbReference type="EMBL" id="ODP26627.1"/>
    </source>
</evidence>
<comment type="caution">
    <text evidence="3">The sequence shown here is derived from an EMBL/GenBank/DDBJ whole genome shotgun (WGS) entry which is preliminary data.</text>
</comment>
<feature type="transmembrane region" description="Helical" evidence="1">
    <location>
        <begin position="49"/>
        <end position="70"/>
    </location>
</feature>
<dbReference type="PANTHER" id="PTHR45138">
    <property type="entry name" value="REGULATORY COMPONENTS OF SENSORY TRANSDUCTION SYSTEM"/>
    <property type="match status" value="1"/>
</dbReference>
<evidence type="ECO:0000259" key="2">
    <source>
        <dbReference type="PROSITE" id="PS50887"/>
    </source>
</evidence>
<sequence>MEQFQFLKGLSGDFIYLLICTPILLVMTVATLQLYLSRKRKPYSVFSRIMLAHSIVNSMLFLTAFILLVFNIKGALLHTLIHSSQQMLFLLILYGFFRFNNIPMIKDKIYYFSSSAIVFAVGVFSIRLSAILCITALTWLLYKNYKQYASIQSLIASSGLFTLSLLINDIVQYTNPIVAFIGLLVAVASYSLFFMIIMSYSLHLIEGSYMSSITDPLTGLYNRRMFMRYIHQCLGNSQPIDIIFADIDNFKKLNDTQGHEMGDEALKHVASIFIEETKDIGIAARYGGEEIVALVYDNSISTEILAQRILQRVEKETIVTLSVGYKNYDSEDTPDNLIKHADEAMYSAKKTGKNKVVGYSPLLNILEDKNNEKIIV</sequence>
<dbReference type="STRING" id="1886670.PTI45_04032"/>
<dbReference type="PANTHER" id="PTHR45138:SF9">
    <property type="entry name" value="DIGUANYLATE CYCLASE DGCM-RELATED"/>
    <property type="match status" value="1"/>
</dbReference>
<feature type="transmembrane region" description="Helical" evidence="1">
    <location>
        <begin position="76"/>
        <end position="97"/>
    </location>
</feature>
<dbReference type="InterPro" id="IPR043128">
    <property type="entry name" value="Rev_trsase/Diguanyl_cyclase"/>
</dbReference>
<dbReference type="InterPro" id="IPR029787">
    <property type="entry name" value="Nucleotide_cyclase"/>
</dbReference>
<feature type="transmembrane region" description="Helical" evidence="1">
    <location>
        <begin position="109"/>
        <end position="142"/>
    </location>
</feature>
<reference evidence="3 4" key="1">
    <citation type="submission" date="2016-08" db="EMBL/GenBank/DDBJ databases">
        <title>Genome sequencing of Paenibacillus sp. TI45-13ar, isolated from Korean traditional nuruk.</title>
        <authorList>
            <person name="Kim S.-J."/>
        </authorList>
    </citation>
    <scope>NUCLEOTIDE SEQUENCE [LARGE SCALE GENOMIC DNA]</scope>
    <source>
        <strain evidence="3 4">TI45-13ar</strain>
    </source>
</reference>
<gene>
    <name evidence="3" type="ORF">PTI45_04032</name>
</gene>
<protein>
    <submittedName>
        <fullName evidence="3">Diguanylate cyclase VdcA</fullName>
    </submittedName>
</protein>
<proteinExistence type="predicted"/>
<keyword evidence="1" id="KW-1133">Transmembrane helix</keyword>
<dbReference type="Gene3D" id="3.30.70.270">
    <property type="match status" value="1"/>
</dbReference>
<keyword evidence="1" id="KW-0472">Membrane</keyword>
<dbReference type="EMBL" id="MDER01000084">
    <property type="protein sequence ID" value="ODP26627.1"/>
    <property type="molecule type" value="Genomic_DNA"/>
</dbReference>
<dbReference type="Proteomes" id="UP000094578">
    <property type="component" value="Unassembled WGS sequence"/>
</dbReference>
<dbReference type="GO" id="GO:0052621">
    <property type="term" value="F:diguanylate cyclase activity"/>
    <property type="evidence" value="ECO:0007669"/>
    <property type="project" value="TreeGrafter"/>
</dbReference>
<dbReference type="PROSITE" id="PS50887">
    <property type="entry name" value="GGDEF"/>
    <property type="match status" value="1"/>
</dbReference>
<dbReference type="NCBIfam" id="TIGR00254">
    <property type="entry name" value="GGDEF"/>
    <property type="match status" value="1"/>
</dbReference>
<keyword evidence="1" id="KW-0812">Transmembrane</keyword>
<dbReference type="GO" id="GO:1902201">
    <property type="term" value="P:negative regulation of bacterial-type flagellum-dependent cell motility"/>
    <property type="evidence" value="ECO:0007669"/>
    <property type="project" value="TreeGrafter"/>
</dbReference>
<dbReference type="InterPro" id="IPR050469">
    <property type="entry name" value="Diguanylate_Cyclase"/>
</dbReference>
<accession>A0A1E3KYM0</accession>
<dbReference type="RefSeq" id="WP_069329367.1">
    <property type="nucleotide sequence ID" value="NZ_MDER01000084.1"/>
</dbReference>
<feature type="transmembrane region" description="Helical" evidence="1">
    <location>
        <begin position="179"/>
        <end position="202"/>
    </location>
</feature>
<dbReference type="SMART" id="SM00267">
    <property type="entry name" value="GGDEF"/>
    <property type="match status" value="1"/>
</dbReference>
<feature type="transmembrane region" description="Helical" evidence="1">
    <location>
        <begin position="148"/>
        <end position="167"/>
    </location>
</feature>
<name>A0A1E3KYM0_9BACL</name>
<dbReference type="SUPFAM" id="SSF55073">
    <property type="entry name" value="Nucleotide cyclase"/>
    <property type="match status" value="1"/>
</dbReference>
<feature type="domain" description="GGDEF" evidence="2">
    <location>
        <begin position="238"/>
        <end position="361"/>
    </location>
</feature>
<dbReference type="AlphaFoldDB" id="A0A1E3KYM0"/>
<dbReference type="Pfam" id="PF00990">
    <property type="entry name" value="GGDEF"/>
    <property type="match status" value="1"/>
</dbReference>
<dbReference type="InterPro" id="IPR000160">
    <property type="entry name" value="GGDEF_dom"/>
</dbReference>
<evidence type="ECO:0000313" key="4">
    <source>
        <dbReference type="Proteomes" id="UP000094578"/>
    </source>
</evidence>
<evidence type="ECO:0000256" key="1">
    <source>
        <dbReference type="SAM" id="Phobius"/>
    </source>
</evidence>
<dbReference type="GO" id="GO:0005886">
    <property type="term" value="C:plasma membrane"/>
    <property type="evidence" value="ECO:0007669"/>
    <property type="project" value="TreeGrafter"/>
</dbReference>
<feature type="transmembrane region" description="Helical" evidence="1">
    <location>
        <begin position="14"/>
        <end position="37"/>
    </location>
</feature>
<organism evidence="3 4">
    <name type="scientific">Paenibacillus nuruki</name>
    <dbReference type="NCBI Taxonomy" id="1886670"/>
    <lineage>
        <taxon>Bacteria</taxon>
        <taxon>Bacillati</taxon>
        <taxon>Bacillota</taxon>
        <taxon>Bacilli</taxon>
        <taxon>Bacillales</taxon>
        <taxon>Paenibacillaceae</taxon>
        <taxon>Paenibacillus</taxon>
    </lineage>
</organism>
<dbReference type="CDD" id="cd01949">
    <property type="entry name" value="GGDEF"/>
    <property type="match status" value="1"/>
</dbReference>
<dbReference type="GO" id="GO:0043709">
    <property type="term" value="P:cell adhesion involved in single-species biofilm formation"/>
    <property type="evidence" value="ECO:0007669"/>
    <property type="project" value="TreeGrafter"/>
</dbReference>
<keyword evidence="4" id="KW-1185">Reference proteome</keyword>